<feature type="domain" description="Alpha-D-phosphohexomutase C-terminal" evidence="7">
    <location>
        <begin position="372"/>
        <end position="438"/>
    </location>
</feature>
<feature type="modified residue" description="Phosphoserine" evidence="6">
    <location>
        <position position="101"/>
    </location>
</feature>
<dbReference type="InterPro" id="IPR016055">
    <property type="entry name" value="A-D-PHexomutase_a/b/a-I/II/III"/>
</dbReference>
<keyword evidence="5 6" id="KW-0413">Isomerase</keyword>
<dbReference type="GO" id="GO:0008966">
    <property type="term" value="F:phosphoglucosamine mutase activity"/>
    <property type="evidence" value="ECO:0007669"/>
    <property type="project" value="UniProtKB-UniRule"/>
</dbReference>
<evidence type="ECO:0000256" key="1">
    <source>
        <dbReference type="ARBA" id="ARBA00010231"/>
    </source>
</evidence>
<protein>
    <recommendedName>
        <fullName evidence="6">Phosphoglucosamine mutase</fullName>
        <ecNumber evidence="6">5.4.2.10</ecNumber>
    </recommendedName>
</protein>
<comment type="similarity">
    <text evidence="1 6">Belongs to the phosphohexose mutase family.</text>
</comment>
<dbReference type="AlphaFoldDB" id="A0AAW7XKH4"/>
<keyword evidence="2 6" id="KW-0597">Phosphoprotein</keyword>
<dbReference type="Gene3D" id="3.40.120.10">
    <property type="entry name" value="Alpha-D-Glucose-1,6-Bisphosphate, subunit A, domain 3"/>
    <property type="match status" value="3"/>
</dbReference>
<dbReference type="RefSeq" id="WP_303550082.1">
    <property type="nucleotide sequence ID" value="NZ_JAUOPG010000005.1"/>
</dbReference>
<dbReference type="InterPro" id="IPR005846">
    <property type="entry name" value="A-D-PHexomutase_a/b/a-III"/>
</dbReference>
<accession>A0AAW7XKH4</accession>
<dbReference type="GO" id="GO:0000287">
    <property type="term" value="F:magnesium ion binding"/>
    <property type="evidence" value="ECO:0007669"/>
    <property type="project" value="UniProtKB-UniRule"/>
</dbReference>
<comment type="PTM">
    <text evidence="6">Activated by phosphorylation.</text>
</comment>
<dbReference type="PANTHER" id="PTHR42946">
    <property type="entry name" value="PHOSPHOHEXOSE MUTASE"/>
    <property type="match status" value="1"/>
</dbReference>
<dbReference type="GO" id="GO:0005975">
    <property type="term" value="P:carbohydrate metabolic process"/>
    <property type="evidence" value="ECO:0007669"/>
    <property type="project" value="InterPro"/>
</dbReference>
<evidence type="ECO:0000256" key="4">
    <source>
        <dbReference type="ARBA" id="ARBA00022842"/>
    </source>
</evidence>
<organism evidence="11 12">
    <name type="scientific">Neptunomonas phycophila</name>
    <dbReference type="NCBI Taxonomy" id="1572645"/>
    <lineage>
        <taxon>Bacteria</taxon>
        <taxon>Pseudomonadati</taxon>
        <taxon>Pseudomonadota</taxon>
        <taxon>Gammaproteobacteria</taxon>
        <taxon>Oceanospirillales</taxon>
        <taxon>Oceanospirillaceae</taxon>
        <taxon>Neptunomonas</taxon>
    </lineage>
</organism>
<comment type="caution">
    <text evidence="11">The sequence shown here is derived from an EMBL/GenBank/DDBJ whole genome shotgun (WGS) entry which is preliminary data.</text>
</comment>
<dbReference type="PRINTS" id="PR00509">
    <property type="entry name" value="PGMPMM"/>
</dbReference>
<feature type="binding site" evidence="6">
    <location>
        <position position="240"/>
    </location>
    <ligand>
        <name>Mg(2+)</name>
        <dbReference type="ChEBI" id="CHEBI:18420"/>
    </ligand>
</feature>
<dbReference type="PANTHER" id="PTHR42946:SF1">
    <property type="entry name" value="PHOSPHOGLUCOMUTASE (ALPHA-D-GLUCOSE-1,6-BISPHOSPHATE-DEPENDENT)"/>
    <property type="match status" value="1"/>
</dbReference>
<dbReference type="GO" id="GO:0009252">
    <property type="term" value="P:peptidoglycan biosynthetic process"/>
    <property type="evidence" value="ECO:0007669"/>
    <property type="project" value="TreeGrafter"/>
</dbReference>
<dbReference type="Pfam" id="PF00408">
    <property type="entry name" value="PGM_PMM_IV"/>
    <property type="match status" value="1"/>
</dbReference>
<comment type="cofactor">
    <cofactor evidence="6">
        <name>Mg(2+)</name>
        <dbReference type="ChEBI" id="CHEBI:18420"/>
    </cofactor>
    <text evidence="6">Binds 1 Mg(2+) ion per subunit.</text>
</comment>
<evidence type="ECO:0000259" key="7">
    <source>
        <dbReference type="Pfam" id="PF00408"/>
    </source>
</evidence>
<evidence type="ECO:0000259" key="8">
    <source>
        <dbReference type="Pfam" id="PF02878"/>
    </source>
</evidence>
<dbReference type="EC" id="5.4.2.10" evidence="6"/>
<name>A0AAW7XKH4_9GAMM</name>
<evidence type="ECO:0000259" key="9">
    <source>
        <dbReference type="Pfam" id="PF02879"/>
    </source>
</evidence>
<dbReference type="Gene3D" id="3.30.310.50">
    <property type="entry name" value="Alpha-D-phosphohexomutase, C-terminal domain"/>
    <property type="match status" value="1"/>
</dbReference>
<dbReference type="Pfam" id="PF02879">
    <property type="entry name" value="PGM_PMM_II"/>
    <property type="match status" value="1"/>
</dbReference>
<comment type="catalytic activity">
    <reaction evidence="6">
        <text>alpha-D-glucosamine 1-phosphate = D-glucosamine 6-phosphate</text>
        <dbReference type="Rhea" id="RHEA:23424"/>
        <dbReference type="ChEBI" id="CHEBI:58516"/>
        <dbReference type="ChEBI" id="CHEBI:58725"/>
        <dbReference type="EC" id="5.4.2.10"/>
    </reaction>
</comment>
<reference evidence="11" key="1">
    <citation type="submission" date="2023-07" db="EMBL/GenBank/DDBJ databases">
        <title>Genome content predicts the carbon catabolic preferences of heterotrophic bacteria.</title>
        <authorList>
            <person name="Gralka M."/>
        </authorList>
    </citation>
    <scope>NUCLEOTIDE SEQUENCE</scope>
    <source>
        <strain evidence="11">I2M16</strain>
    </source>
</reference>
<dbReference type="CDD" id="cd05802">
    <property type="entry name" value="GlmM"/>
    <property type="match status" value="1"/>
</dbReference>
<dbReference type="InterPro" id="IPR005845">
    <property type="entry name" value="A-D-PHexomutase_a/b/a-II"/>
</dbReference>
<dbReference type="Proteomes" id="UP001169862">
    <property type="component" value="Unassembled WGS sequence"/>
</dbReference>
<dbReference type="FunFam" id="3.40.120.10:FF:000001">
    <property type="entry name" value="Phosphoglucosamine mutase"/>
    <property type="match status" value="1"/>
</dbReference>
<dbReference type="InterPro" id="IPR005841">
    <property type="entry name" value="Alpha-D-phosphohexomutase_SF"/>
</dbReference>
<evidence type="ECO:0000256" key="6">
    <source>
        <dbReference type="HAMAP-Rule" id="MF_01554"/>
    </source>
</evidence>
<feature type="binding site" description="via phosphate group" evidence="6">
    <location>
        <position position="101"/>
    </location>
    <ligand>
        <name>Mg(2+)</name>
        <dbReference type="ChEBI" id="CHEBI:18420"/>
    </ligand>
</feature>
<dbReference type="GO" id="GO:0005829">
    <property type="term" value="C:cytosol"/>
    <property type="evidence" value="ECO:0007669"/>
    <property type="project" value="TreeGrafter"/>
</dbReference>
<feature type="active site" description="Phosphoserine intermediate" evidence="6">
    <location>
        <position position="101"/>
    </location>
</feature>
<dbReference type="InterPro" id="IPR050060">
    <property type="entry name" value="Phosphoglucosamine_mutase"/>
</dbReference>
<evidence type="ECO:0000259" key="10">
    <source>
        <dbReference type="Pfam" id="PF02880"/>
    </source>
</evidence>
<evidence type="ECO:0000313" key="12">
    <source>
        <dbReference type="Proteomes" id="UP001169862"/>
    </source>
</evidence>
<dbReference type="InterPro" id="IPR036900">
    <property type="entry name" value="A-D-PHexomutase_C_sf"/>
</dbReference>
<feature type="binding site" evidence="6">
    <location>
        <position position="242"/>
    </location>
    <ligand>
        <name>Mg(2+)</name>
        <dbReference type="ChEBI" id="CHEBI:18420"/>
    </ligand>
</feature>
<dbReference type="Pfam" id="PF02878">
    <property type="entry name" value="PGM_PMM_I"/>
    <property type="match status" value="1"/>
</dbReference>
<feature type="domain" description="Alpha-D-phosphohexomutase alpha/beta/alpha" evidence="8">
    <location>
        <begin position="3"/>
        <end position="133"/>
    </location>
</feature>
<feature type="domain" description="Alpha-D-phosphohexomutase alpha/beta/alpha" evidence="9">
    <location>
        <begin position="156"/>
        <end position="253"/>
    </location>
</feature>
<dbReference type="InterPro" id="IPR006352">
    <property type="entry name" value="GlmM_bact"/>
</dbReference>
<proteinExistence type="inferred from homology"/>
<dbReference type="FunFam" id="3.40.120.10:FF:000003">
    <property type="entry name" value="Phosphoglucosamine mutase"/>
    <property type="match status" value="1"/>
</dbReference>
<dbReference type="FunFam" id="3.30.310.50:FF:000001">
    <property type="entry name" value="Phosphoglucosamine mutase"/>
    <property type="match status" value="1"/>
</dbReference>
<evidence type="ECO:0000313" key="11">
    <source>
        <dbReference type="EMBL" id="MDO6453769.1"/>
    </source>
</evidence>
<dbReference type="Pfam" id="PF02880">
    <property type="entry name" value="PGM_PMM_III"/>
    <property type="match status" value="1"/>
</dbReference>
<dbReference type="SUPFAM" id="SSF55957">
    <property type="entry name" value="Phosphoglucomutase, C-terminal domain"/>
    <property type="match status" value="1"/>
</dbReference>
<dbReference type="InterPro" id="IPR005844">
    <property type="entry name" value="A-D-PHexomutase_a/b/a-I"/>
</dbReference>
<dbReference type="HAMAP" id="MF_01554_B">
    <property type="entry name" value="GlmM_B"/>
    <property type="match status" value="1"/>
</dbReference>
<dbReference type="GO" id="GO:0006048">
    <property type="term" value="P:UDP-N-acetylglucosamine biosynthetic process"/>
    <property type="evidence" value="ECO:0007669"/>
    <property type="project" value="TreeGrafter"/>
</dbReference>
<dbReference type="GO" id="GO:0004615">
    <property type="term" value="F:phosphomannomutase activity"/>
    <property type="evidence" value="ECO:0007669"/>
    <property type="project" value="TreeGrafter"/>
</dbReference>
<keyword evidence="4 6" id="KW-0460">Magnesium</keyword>
<comment type="function">
    <text evidence="6">Catalyzes the conversion of glucosamine-6-phosphate to glucosamine-1-phosphate.</text>
</comment>
<dbReference type="NCBIfam" id="NF008139">
    <property type="entry name" value="PRK10887.1"/>
    <property type="match status" value="1"/>
</dbReference>
<feature type="binding site" evidence="6">
    <location>
        <position position="244"/>
    </location>
    <ligand>
        <name>Mg(2+)</name>
        <dbReference type="ChEBI" id="CHEBI:18420"/>
    </ligand>
</feature>
<dbReference type="EMBL" id="JAUOPG010000005">
    <property type="protein sequence ID" value="MDO6453769.1"/>
    <property type="molecule type" value="Genomic_DNA"/>
</dbReference>
<dbReference type="NCBIfam" id="TIGR01455">
    <property type="entry name" value="glmM"/>
    <property type="match status" value="1"/>
</dbReference>
<evidence type="ECO:0000256" key="3">
    <source>
        <dbReference type="ARBA" id="ARBA00022723"/>
    </source>
</evidence>
<dbReference type="SUPFAM" id="SSF53738">
    <property type="entry name" value="Phosphoglucomutase, first 3 domains"/>
    <property type="match status" value="3"/>
</dbReference>
<keyword evidence="3 6" id="KW-0479">Metal-binding</keyword>
<evidence type="ECO:0000256" key="5">
    <source>
        <dbReference type="ARBA" id="ARBA00023235"/>
    </source>
</evidence>
<feature type="domain" description="Alpha-D-phosphohexomutase alpha/beta/alpha" evidence="10">
    <location>
        <begin position="257"/>
        <end position="366"/>
    </location>
</feature>
<dbReference type="InterPro" id="IPR005843">
    <property type="entry name" value="A-D-PHexomutase_C"/>
</dbReference>
<gene>
    <name evidence="6 11" type="primary">glmM</name>
    <name evidence="11" type="ORF">Q4490_09345</name>
</gene>
<sequence length="451" mass="48314">MSKQYFGTDGIRGQVGKFPITPDFMLKLGWAAGKVFARDGRCKILIGKDTRISGYMFESALEAGLSAAGVDVLLTGPMPTPAIAYLTRTFQANAGIVISASHNAYGDNGIKFFSAQGTKLPDEIEHAIEAQMDLVMTTVDSARLGKAKRVPDAPGRYIEFCKSSVPTGFNLQGMKIVLDCANGATYHVSPEVLSELGADVVEVASSPDGVNINEACGATAPQRLQKVVVGEKADLGIALDGDGDRLILVDHQGEVVDGDEALFIIAKQMKDRGELEGGVVGTLMSNFGLEQAFSAMGVPFVRANVGDRYVMEELKNRGWSVGGESSGHIVCKHLTSTGDGTISALQVLRAIKDTGLTLHELKKAMEKMPQTMINVRMHKRVDIRSVEEIQSAVQRTEAALGGNGRVLLRPSGTEPLVRVMLEGKDKSLVEKMCAELAKDVENALYALVSQE</sequence>
<evidence type="ECO:0000256" key="2">
    <source>
        <dbReference type="ARBA" id="ARBA00022553"/>
    </source>
</evidence>